<evidence type="ECO:0000313" key="3">
    <source>
        <dbReference type="Proteomes" id="UP000199041"/>
    </source>
</evidence>
<keyword evidence="1" id="KW-0472">Membrane</keyword>
<sequence>MSEQKFKNQIRTLSICLILVTLIFGGLFGWLYATSRQMAREELTLKKLNLIGEDGTLRMVLSNEKRQNPGVIDGKPLAARERPAGIIFFDNNGNECGGLTMSQQQTNGQIHKDMSFTMDNYRNDQVLQLVDEEFYKDGKASVRRGMAINEFPVGATLTDLIASADSIKNIPDSLRQVSAMAALMERQGSKRRVFIGRTIKDESGLFLFDHKGRPRMQIYVDSSGNPQILALDTLGNKRSLVSR</sequence>
<accession>A0A1H3XSC3</accession>
<gene>
    <name evidence="2" type="ORF">SAMN05192529_10645</name>
</gene>
<feature type="transmembrane region" description="Helical" evidence="1">
    <location>
        <begin position="12"/>
        <end position="33"/>
    </location>
</feature>
<dbReference type="AlphaFoldDB" id="A0A1H3XSC3"/>
<keyword evidence="3" id="KW-1185">Reference proteome</keyword>
<keyword evidence="1" id="KW-1133">Transmembrane helix</keyword>
<dbReference type="EMBL" id="FNQY01000006">
    <property type="protein sequence ID" value="SEA01452.1"/>
    <property type="molecule type" value="Genomic_DNA"/>
</dbReference>
<name>A0A1H3XSC3_9BACT</name>
<dbReference type="RefSeq" id="WP_091395535.1">
    <property type="nucleotide sequence ID" value="NZ_FNQY01000006.1"/>
</dbReference>
<organism evidence="2 3">
    <name type="scientific">Arachidicoccus rhizosphaerae</name>
    <dbReference type="NCBI Taxonomy" id="551991"/>
    <lineage>
        <taxon>Bacteria</taxon>
        <taxon>Pseudomonadati</taxon>
        <taxon>Bacteroidota</taxon>
        <taxon>Chitinophagia</taxon>
        <taxon>Chitinophagales</taxon>
        <taxon>Chitinophagaceae</taxon>
        <taxon>Arachidicoccus</taxon>
    </lineage>
</organism>
<keyword evidence="1" id="KW-0812">Transmembrane</keyword>
<evidence type="ECO:0000256" key="1">
    <source>
        <dbReference type="SAM" id="Phobius"/>
    </source>
</evidence>
<proteinExistence type="predicted"/>
<dbReference type="OrthoDB" id="1349101at2"/>
<dbReference type="STRING" id="551991.SAMN05192529_10645"/>
<reference evidence="2 3" key="1">
    <citation type="submission" date="2016-10" db="EMBL/GenBank/DDBJ databases">
        <authorList>
            <person name="de Groot N.N."/>
        </authorList>
    </citation>
    <scope>NUCLEOTIDE SEQUENCE [LARGE SCALE GENOMIC DNA]</scope>
    <source>
        <strain evidence="2 3">Vu-144</strain>
    </source>
</reference>
<evidence type="ECO:0000313" key="2">
    <source>
        <dbReference type="EMBL" id="SEA01452.1"/>
    </source>
</evidence>
<dbReference type="Proteomes" id="UP000199041">
    <property type="component" value="Unassembled WGS sequence"/>
</dbReference>
<protein>
    <submittedName>
        <fullName evidence="2">Uncharacterized protein</fullName>
    </submittedName>
</protein>